<evidence type="ECO:0000313" key="6">
    <source>
        <dbReference type="Proteomes" id="UP000520156"/>
    </source>
</evidence>
<dbReference type="CDD" id="cd08997">
    <property type="entry name" value="GH68"/>
    <property type="match status" value="1"/>
</dbReference>
<proteinExistence type="inferred from homology"/>
<dbReference type="Proteomes" id="UP000520156">
    <property type="component" value="Unassembled WGS sequence"/>
</dbReference>
<comment type="similarity">
    <text evidence="1 4">Belongs to the glycosyl hydrolase 68 family.</text>
</comment>
<evidence type="ECO:0000256" key="4">
    <source>
        <dbReference type="RuleBase" id="RU361220"/>
    </source>
</evidence>
<dbReference type="Pfam" id="PF02435">
    <property type="entry name" value="Glyco_hydro_68"/>
    <property type="match status" value="2"/>
</dbReference>
<reference evidence="5 6" key="1">
    <citation type="submission" date="2020-08" db="EMBL/GenBank/DDBJ databases">
        <title>The genome sequence of Novosphingobium flavum 4Y4.</title>
        <authorList>
            <person name="Liu Y."/>
        </authorList>
    </citation>
    <scope>NUCLEOTIDE SEQUENCE [LARGE SCALE GENOMIC DNA]</scope>
    <source>
        <strain evidence="5 6">4Y4</strain>
    </source>
</reference>
<dbReference type="GO" id="GO:0016787">
    <property type="term" value="F:hydrolase activity"/>
    <property type="evidence" value="ECO:0007669"/>
    <property type="project" value="UniProtKB-KW"/>
</dbReference>
<feature type="site" description="Transition state stabilizer" evidence="3">
    <location>
        <position position="191"/>
    </location>
</feature>
<keyword evidence="6" id="KW-1185">Reference proteome</keyword>
<feature type="binding site" evidence="2">
    <location>
        <position position="41"/>
    </location>
    <ligand>
        <name>substrate</name>
    </ligand>
</feature>
<dbReference type="GO" id="GO:0009758">
    <property type="term" value="P:carbohydrate utilization"/>
    <property type="evidence" value="ECO:0007669"/>
    <property type="project" value="InterPro"/>
</dbReference>
<dbReference type="InterPro" id="IPR003469">
    <property type="entry name" value="Glyco_hydro_68"/>
</dbReference>
<dbReference type="SUPFAM" id="SSF75005">
    <property type="entry name" value="Arabinanase/levansucrase/invertase"/>
    <property type="match status" value="1"/>
</dbReference>
<name>A0A7X1FA36_9SPHN</name>
<sequence>MPERPAATGQWRPTAFGAEGARIPTIGAADVRPLVPGLDLWDCWPLTHVDGRTAEHAGRTWWFFLSAAQFPDPVQRHAHARIRLLSRGADGWRDHGNALPDGLTPGSREWAGSAILTAEDQVTLYYTVAGRAGEPDLTFEQRLFAVSGRLHADGIGAWSTPQELVVADGAIYQIANDRVELAPGTLKAFRDPFFFRDPVTGQDHLIFTASAGWAEVAHNGMVGLATRTVTGWQLDTPLIDAIGVNNELERAQVHYRAGAYYLLWSTQRHTFAPSAPAGPNGIYGMVADSLRGPWRPINGSGLVAANAPDEPQQSYSWVLTGEDEVWSFVDYWGLAGRSLADHPELVRSRFGGTAAPVFRLRFAGDTVSLA</sequence>
<evidence type="ECO:0000256" key="3">
    <source>
        <dbReference type="PIRSR" id="PIRSR603469-4"/>
    </source>
</evidence>
<dbReference type="AlphaFoldDB" id="A0A7X1FA36"/>
<accession>A0A7X1FA36</accession>
<dbReference type="RefSeq" id="WP_185684142.1">
    <property type="nucleotide sequence ID" value="NZ_JACLAU010000025.1"/>
</dbReference>
<protein>
    <submittedName>
        <fullName evidence="5">Glycoside hydrolase family 68 protein</fullName>
    </submittedName>
</protein>
<evidence type="ECO:0000256" key="1">
    <source>
        <dbReference type="ARBA" id="ARBA00006775"/>
    </source>
</evidence>
<evidence type="ECO:0000313" key="5">
    <source>
        <dbReference type="EMBL" id="MBC2652754.1"/>
    </source>
</evidence>
<dbReference type="EMBL" id="JACLAU010000025">
    <property type="protein sequence ID" value="MBC2652754.1"/>
    <property type="molecule type" value="Genomic_DNA"/>
</dbReference>
<evidence type="ECO:0000256" key="2">
    <source>
        <dbReference type="PIRSR" id="PIRSR603469-2"/>
    </source>
</evidence>
<dbReference type="InterPro" id="IPR023296">
    <property type="entry name" value="Glyco_hydro_beta-prop_sf"/>
</dbReference>
<keyword evidence="5" id="KW-0378">Hydrolase</keyword>
<dbReference type="Gene3D" id="2.115.10.20">
    <property type="entry name" value="Glycosyl hydrolase domain, family 43"/>
    <property type="match status" value="2"/>
</dbReference>
<dbReference type="GO" id="GO:0050053">
    <property type="term" value="F:levansucrase activity"/>
    <property type="evidence" value="ECO:0007669"/>
    <property type="project" value="InterPro"/>
</dbReference>
<feature type="binding site" evidence="2">
    <location>
        <begin position="190"/>
        <end position="191"/>
    </location>
    <ligand>
        <name>substrate</name>
    </ligand>
</feature>
<gene>
    <name evidence="5" type="ORF">H7F49_13710</name>
</gene>
<comment type="caution">
    <text evidence="5">The sequence shown here is derived from an EMBL/GenBank/DDBJ whole genome shotgun (WGS) entry which is preliminary data.</text>
</comment>
<feature type="binding site" evidence="2">
    <location>
        <position position="111"/>
    </location>
    <ligand>
        <name>substrate</name>
    </ligand>
</feature>
<organism evidence="5 6">
    <name type="scientific">Novosphingobium aerophilum</name>
    <dbReference type="NCBI Taxonomy" id="2839843"/>
    <lineage>
        <taxon>Bacteria</taxon>
        <taxon>Pseudomonadati</taxon>
        <taxon>Pseudomonadota</taxon>
        <taxon>Alphaproteobacteria</taxon>
        <taxon>Sphingomonadales</taxon>
        <taxon>Sphingomonadaceae</taxon>
        <taxon>Novosphingobium</taxon>
    </lineage>
</organism>